<name>A0ABS5Y287_9CYAN</name>
<reference evidence="1 2" key="1">
    <citation type="journal article" date="2021" name="Mar. Drugs">
        <title>Genome Reduction and Secondary Metabolism of the Marine Sponge-Associated Cyanobacterium Leptothoe.</title>
        <authorList>
            <person name="Konstantinou D."/>
            <person name="Popin R.V."/>
            <person name="Fewer D.P."/>
            <person name="Sivonen K."/>
            <person name="Gkelis S."/>
        </authorList>
    </citation>
    <scope>NUCLEOTIDE SEQUENCE [LARGE SCALE GENOMIC DNA]</scope>
    <source>
        <strain evidence="1 2">TAU-MAC 1615</strain>
    </source>
</reference>
<evidence type="ECO:0000313" key="2">
    <source>
        <dbReference type="Proteomes" id="UP001196661"/>
    </source>
</evidence>
<dbReference type="Proteomes" id="UP001196661">
    <property type="component" value="Unassembled WGS sequence"/>
</dbReference>
<dbReference type="InterPro" id="IPR050490">
    <property type="entry name" value="Bact_solute-bd_prot1"/>
</dbReference>
<dbReference type="PANTHER" id="PTHR43649:SF12">
    <property type="entry name" value="DIACETYLCHITOBIOSE BINDING PROTEIN DASA"/>
    <property type="match status" value="1"/>
</dbReference>
<dbReference type="Gene3D" id="3.40.190.10">
    <property type="entry name" value="Periplasmic binding protein-like II"/>
    <property type="match status" value="1"/>
</dbReference>
<dbReference type="InterPro" id="IPR006059">
    <property type="entry name" value="SBP"/>
</dbReference>
<organism evidence="1 2">
    <name type="scientific">Leptothoe kymatousa TAU-MAC 1615</name>
    <dbReference type="NCBI Taxonomy" id="2364775"/>
    <lineage>
        <taxon>Bacteria</taxon>
        <taxon>Bacillati</taxon>
        <taxon>Cyanobacteriota</taxon>
        <taxon>Cyanophyceae</taxon>
        <taxon>Nodosilineales</taxon>
        <taxon>Cymatolegaceae</taxon>
        <taxon>Leptothoe</taxon>
        <taxon>Leptothoe kymatousa</taxon>
    </lineage>
</organism>
<dbReference type="SUPFAM" id="SSF53850">
    <property type="entry name" value="Periplasmic binding protein-like II"/>
    <property type="match status" value="1"/>
</dbReference>
<dbReference type="PANTHER" id="PTHR43649">
    <property type="entry name" value="ARABINOSE-BINDING PROTEIN-RELATED"/>
    <property type="match status" value="1"/>
</dbReference>
<dbReference type="Pfam" id="PF01547">
    <property type="entry name" value="SBP_bac_1"/>
    <property type="match status" value="1"/>
</dbReference>
<dbReference type="EMBL" id="JADOER010000004">
    <property type="protein sequence ID" value="MBT9311947.1"/>
    <property type="molecule type" value="Genomic_DNA"/>
</dbReference>
<comment type="caution">
    <text evidence="1">The sequence shown here is derived from an EMBL/GenBank/DDBJ whole genome shotgun (WGS) entry which is preliminary data.</text>
</comment>
<keyword evidence="2" id="KW-1185">Reference proteome</keyword>
<sequence length="471" mass="53474">MISRREFTRISLLGVGLGLSNCTDKIRSSVSNSTSANKRSDLTIWWEQGFLPEENEQIIQIVQSWEQQSGLTVNLKLLPINLIAQQLSQLIQGSDFSKLPDIVYSIGVDNSLAPKLAWQDQLLDLSEVMLPAQERYTSVALDQVFYHNQVRGEASYYALPLWQIEDYIHYWQPLIEKLGYGPTDVPMDWEPFWQFWRSAQTRLRAKGHPDIYGLGLSMSIPGFDTYVGLMMFLDAHNVQVINADGEFLLAESNNRQRMITALDEYTRFFLDGYVPPAAATWAGGGNNNSFIAGEVVMTQNLTLSIPLTQKLPPNGYNQDAAERYQQMVTIERPRKPDGTELSTRKAIKQAIVLKTSPHPDTAKNFLKYLIEPQNLKQLVTGFKGRALPVMPQLFEDSLWSDTTDPHLSATVKISQRAGLTPHEVIHPAFSEVQNQQLWAKTVYRVVHDRVSPKAASNWAIDEIHNIWSQWK</sequence>
<accession>A0ABS5Y287</accession>
<dbReference type="RefSeq" id="WP_215617799.1">
    <property type="nucleotide sequence ID" value="NZ_JADOER010000004.1"/>
</dbReference>
<protein>
    <submittedName>
        <fullName evidence="1">Carbohydrate ABC transporter substrate-binding protein</fullName>
    </submittedName>
</protein>
<evidence type="ECO:0000313" key="1">
    <source>
        <dbReference type="EMBL" id="MBT9311947.1"/>
    </source>
</evidence>
<proteinExistence type="predicted"/>
<gene>
    <name evidence="1" type="ORF">IXB28_06990</name>
</gene>